<feature type="compositionally biased region" description="Low complexity" evidence="3">
    <location>
        <begin position="153"/>
        <end position="174"/>
    </location>
</feature>
<organism evidence="6">
    <name type="scientific">Dichomitus squalens</name>
    <dbReference type="NCBI Taxonomy" id="114155"/>
    <lineage>
        <taxon>Eukaryota</taxon>
        <taxon>Fungi</taxon>
        <taxon>Dikarya</taxon>
        <taxon>Basidiomycota</taxon>
        <taxon>Agaricomycotina</taxon>
        <taxon>Agaricomycetes</taxon>
        <taxon>Polyporales</taxon>
        <taxon>Polyporaceae</taxon>
        <taxon>Dichomitus</taxon>
    </lineage>
</organism>
<evidence type="ECO:0000256" key="2">
    <source>
        <dbReference type="PROSITE-ProRule" id="PRU00035"/>
    </source>
</evidence>
<feature type="compositionally biased region" description="Polar residues" evidence="3">
    <location>
        <begin position="179"/>
        <end position="189"/>
    </location>
</feature>
<feature type="compositionally biased region" description="Polar residues" evidence="3">
    <location>
        <begin position="7"/>
        <end position="19"/>
    </location>
</feature>
<feature type="region of interest" description="Disordered" evidence="3">
    <location>
        <begin position="362"/>
        <end position="443"/>
    </location>
</feature>
<sequence length="798" mass="86996">MHDALSSALNGAHTDSVSAPDSPAVDSVATPINNSLVPDVKIDVDYTEQESDARHEPAPLKLDKLENASIVPQLGTPVDPGTCIARFDASSSPDARQDTIPIAPPHGTPPPPPGELLDDVKMAEQNPPVPGGDVEMSESSGKVNGLPNGQTHESPVATPVSPSVPAVTSSSETAVDSHLASSPYANHTNANEDDDHDDKPPPAKRARKYSDAERASLANTGTPPPASVSPPPTAYPPAEPAGPSTLSVAQWRFSSSTVRTLKKMKDAGPFLNPVDPVALGIPHYPQVIKRPMDFSTIERKLAASNPAKPDPNPSNPRYHHAEQFVQDVRLIFTNCVTFNGPDHPVTQMGKRVEAVFDKQIKQMPPPEEPKAPTPKKVASPPPPPAPVKKQARRPSAPVAPVIRRNEEAVVSAGRPKREIHPPPPKDLPYADAPRKSRKTKGPKNAIVAEQMKFCEKILKDLHQKQHYQIAHPFYEPVDPIKMGIPEYPKIVKKPMDLSTMKRKLDTGDYPTPEKFRDDFRLMVKNCMTFNPPGNPVHEAGKSLQNLFDEKWKNLPIPRSHDLSDDEDEEDEYESDDERARMEGMIADMESQIASMKNNLAALKRNGKEKEKKKEKREKPTPPVASTSKSAPKHSKAPPQKSKKGKKPVTDDDVLTFEQKKDLSDTISKLDGAKLEKVIQIIHDGVPEIRDSTEEIELEIDQLPAAVLTKLYNFVIRPMKPPVKRPRTGKGTGTGGLKRKSMDEDVETKKIRALEEKLKSFEQGGRTSGGATNGAATGDMSEHSSAESSSDESSASDSE</sequence>
<feature type="compositionally biased region" description="Low complexity" evidence="3">
    <location>
        <begin position="785"/>
        <end position="798"/>
    </location>
</feature>
<dbReference type="SMART" id="SM00297">
    <property type="entry name" value="BROMO"/>
    <property type="match status" value="2"/>
</dbReference>
<protein>
    <submittedName>
        <fullName evidence="6">Bromodomain-containing protein</fullName>
    </submittedName>
</protein>
<feature type="region of interest" description="Disordered" evidence="3">
    <location>
        <begin position="604"/>
        <end position="657"/>
    </location>
</feature>
<dbReference type="Proteomes" id="UP000292957">
    <property type="component" value="Unassembled WGS sequence"/>
</dbReference>
<dbReference type="InterPro" id="IPR027353">
    <property type="entry name" value="NET_dom"/>
</dbReference>
<dbReference type="GO" id="GO:0000785">
    <property type="term" value="C:chromatin"/>
    <property type="evidence" value="ECO:0007669"/>
    <property type="project" value="TreeGrafter"/>
</dbReference>
<feature type="compositionally biased region" description="Polar residues" evidence="3">
    <location>
        <begin position="137"/>
        <end position="152"/>
    </location>
</feature>
<evidence type="ECO:0000256" key="3">
    <source>
        <dbReference type="SAM" id="MobiDB-lite"/>
    </source>
</evidence>
<dbReference type="SUPFAM" id="SSF47370">
    <property type="entry name" value="Bromodomain"/>
    <property type="match status" value="2"/>
</dbReference>
<feature type="domain" description="Bromo" evidence="4">
    <location>
        <begin position="262"/>
        <end position="346"/>
    </location>
</feature>
<dbReference type="Gene3D" id="1.20.920.10">
    <property type="entry name" value="Bromodomain-like"/>
    <property type="match status" value="2"/>
</dbReference>
<evidence type="ECO:0000256" key="1">
    <source>
        <dbReference type="ARBA" id="ARBA00023117"/>
    </source>
</evidence>
<dbReference type="Gene3D" id="1.20.1270.220">
    <property type="match status" value="1"/>
</dbReference>
<dbReference type="PANTHER" id="PTHR22880">
    <property type="entry name" value="FALZ-RELATED BROMODOMAIN-CONTAINING PROTEINS"/>
    <property type="match status" value="1"/>
</dbReference>
<dbReference type="Pfam" id="PF17035">
    <property type="entry name" value="BET"/>
    <property type="match status" value="1"/>
</dbReference>
<proteinExistence type="predicted"/>
<feature type="compositionally biased region" description="Basic and acidic residues" evidence="3">
    <location>
        <begin position="739"/>
        <end position="759"/>
    </location>
</feature>
<dbReference type="GO" id="GO:0006355">
    <property type="term" value="P:regulation of DNA-templated transcription"/>
    <property type="evidence" value="ECO:0007669"/>
    <property type="project" value="TreeGrafter"/>
</dbReference>
<feature type="region of interest" description="Disordered" evidence="3">
    <location>
        <begin position="556"/>
        <end position="577"/>
    </location>
</feature>
<evidence type="ECO:0000313" key="6">
    <source>
        <dbReference type="EMBL" id="TBU35042.1"/>
    </source>
</evidence>
<dbReference type="GO" id="GO:0005634">
    <property type="term" value="C:nucleus"/>
    <property type="evidence" value="ECO:0007669"/>
    <property type="project" value="TreeGrafter"/>
</dbReference>
<dbReference type="InterPro" id="IPR050935">
    <property type="entry name" value="Bromo_chromatin_reader"/>
</dbReference>
<evidence type="ECO:0000259" key="4">
    <source>
        <dbReference type="PROSITE" id="PS50014"/>
    </source>
</evidence>
<dbReference type="CDD" id="cd05500">
    <property type="entry name" value="Bromo_BDF1_2_I"/>
    <property type="match status" value="1"/>
</dbReference>
<reference evidence="6" key="1">
    <citation type="submission" date="2019-01" db="EMBL/GenBank/DDBJ databases">
        <title>Draft genome sequences of three monokaryotic isolates of the white-rot basidiomycete fungus Dichomitus squalens.</title>
        <authorList>
            <consortium name="DOE Joint Genome Institute"/>
            <person name="Lopez S.C."/>
            <person name="Andreopoulos B."/>
            <person name="Pangilinan J."/>
            <person name="Lipzen A."/>
            <person name="Riley R."/>
            <person name="Ahrendt S."/>
            <person name="Ng V."/>
            <person name="Barry K."/>
            <person name="Daum C."/>
            <person name="Grigoriev I.V."/>
            <person name="Hilden K.S."/>
            <person name="Makela M.R."/>
            <person name="de Vries R.P."/>
        </authorList>
    </citation>
    <scope>NUCLEOTIDE SEQUENCE [LARGE SCALE GENOMIC DNA]</scope>
    <source>
        <strain evidence="6">OM18370.1</strain>
    </source>
</reference>
<feature type="compositionally biased region" description="Pro residues" evidence="3">
    <location>
        <begin position="222"/>
        <end position="240"/>
    </location>
</feature>
<feature type="compositionally biased region" description="Basic residues" evidence="3">
    <location>
        <begin position="630"/>
        <end position="646"/>
    </location>
</feature>
<dbReference type="EMBL" id="ML143387">
    <property type="protein sequence ID" value="TBU35042.1"/>
    <property type="molecule type" value="Genomic_DNA"/>
</dbReference>
<dbReference type="CDD" id="cd05498">
    <property type="entry name" value="Bromo_Brdt_II_like"/>
    <property type="match status" value="1"/>
</dbReference>
<dbReference type="InterPro" id="IPR038336">
    <property type="entry name" value="NET_sf"/>
</dbReference>
<name>A0A4Q9N6V1_9APHY</name>
<dbReference type="PANTHER" id="PTHR22880:SF225">
    <property type="entry name" value="BROMODOMAIN-CONTAINING PROTEIN BET-1-RELATED"/>
    <property type="match status" value="1"/>
</dbReference>
<feature type="region of interest" description="Disordered" evidence="3">
    <location>
        <begin position="72"/>
        <end position="245"/>
    </location>
</feature>
<feature type="region of interest" description="Disordered" evidence="3">
    <location>
        <begin position="721"/>
        <end position="798"/>
    </location>
</feature>
<feature type="compositionally biased region" description="Pro residues" evidence="3">
    <location>
        <begin position="102"/>
        <end position="114"/>
    </location>
</feature>
<dbReference type="AlphaFoldDB" id="A0A4Q9N6V1"/>
<dbReference type="InterPro" id="IPR043509">
    <property type="entry name" value="Bromo_Brdt_II"/>
</dbReference>
<feature type="region of interest" description="Disordered" evidence="3">
    <location>
        <begin position="1"/>
        <end position="35"/>
    </location>
</feature>
<accession>A0A4Q9N6V1</accession>
<feature type="compositionally biased region" description="Basic and acidic residues" evidence="3">
    <location>
        <begin position="605"/>
        <end position="619"/>
    </location>
</feature>
<feature type="domain" description="Bromo" evidence="4">
    <location>
        <begin position="465"/>
        <end position="537"/>
    </location>
</feature>
<evidence type="ECO:0000259" key="5">
    <source>
        <dbReference type="PROSITE" id="PS51525"/>
    </source>
</evidence>
<dbReference type="InterPro" id="IPR036427">
    <property type="entry name" value="Bromodomain-like_sf"/>
</dbReference>
<dbReference type="PROSITE" id="PS51525">
    <property type="entry name" value="NET"/>
    <property type="match status" value="1"/>
</dbReference>
<dbReference type="Pfam" id="PF00439">
    <property type="entry name" value="Bromodomain"/>
    <property type="match status" value="2"/>
</dbReference>
<feature type="compositionally biased region" description="Acidic residues" evidence="3">
    <location>
        <begin position="563"/>
        <end position="576"/>
    </location>
</feature>
<dbReference type="PROSITE" id="PS50014">
    <property type="entry name" value="BROMODOMAIN_2"/>
    <property type="match status" value="2"/>
</dbReference>
<gene>
    <name evidence="6" type="ORF">BD311DRAFT_773199</name>
</gene>
<dbReference type="OrthoDB" id="784962at2759"/>
<dbReference type="InterPro" id="IPR001487">
    <property type="entry name" value="Bromodomain"/>
</dbReference>
<dbReference type="GO" id="GO:0006338">
    <property type="term" value="P:chromatin remodeling"/>
    <property type="evidence" value="ECO:0007669"/>
    <property type="project" value="TreeGrafter"/>
</dbReference>
<keyword evidence="1 2" id="KW-0103">Bromodomain</keyword>
<feature type="domain" description="NET" evidence="5">
    <location>
        <begin position="644"/>
        <end position="725"/>
    </location>
</feature>
<dbReference type="PRINTS" id="PR00503">
    <property type="entry name" value="BROMODOMAIN"/>
</dbReference>